<dbReference type="PROSITE" id="PS50885">
    <property type="entry name" value="HAMP"/>
    <property type="match status" value="1"/>
</dbReference>
<sequence length="462" mass="51804">MLNSIVFKLGLSMVLLFLVVLFPMGYVLNAFLTNFYQQKAIDHLNDQTNKVISVIETSPERDLKNNLAVALKMADHKAVIYDASRRLSAISDFADDTAGVLQDQDWALLNSGTPVFKEWNAGNKSYRLVARPFYLRETFSGAVLIMSPVDEIQGTLAYIRSILLLAGLGAILMIFGFTNILVPQLSSPLLAMEKATRQIAKGNLDIKLNEQSQDELGSLARAINDLVADLKRIQDSRREFFANIAHELRTPLTYIEGYVKLLAETRESEEQRRVIPILVDETKRLKGLVDDLFELAQLEEGKIALTLEWVDLSEIIETSIEKVKLYAANKGITIRLTEEDVPILLLDGNRIQQVLINLLDNAIRYTNQGMITVNLKSIPEFIAVKIEDTGIGIPEEELPFIFERFHRVEKSRSRNYGGTGLGLAIVKKLVEIQGGQIEVASQLDVGTSFTLKFPKPAEERIK</sequence>
<feature type="transmembrane region" description="Helical" evidence="14">
    <location>
        <begin position="6"/>
        <end position="28"/>
    </location>
</feature>
<dbReference type="Pfam" id="PF00512">
    <property type="entry name" value="HisKA"/>
    <property type="match status" value="1"/>
</dbReference>
<dbReference type="EMBL" id="JAUOZS010000001">
    <property type="protein sequence ID" value="MDT8900134.1"/>
    <property type="molecule type" value="Genomic_DNA"/>
</dbReference>
<protein>
    <recommendedName>
        <fullName evidence="3">histidine kinase</fullName>
        <ecNumber evidence="3">2.7.13.3</ecNumber>
    </recommendedName>
</protein>
<evidence type="ECO:0000313" key="17">
    <source>
        <dbReference type="EMBL" id="MDT8900134.1"/>
    </source>
</evidence>
<evidence type="ECO:0000259" key="15">
    <source>
        <dbReference type="PROSITE" id="PS50109"/>
    </source>
</evidence>
<dbReference type="Gene3D" id="1.10.287.130">
    <property type="match status" value="1"/>
</dbReference>
<dbReference type="CDD" id="cd16922">
    <property type="entry name" value="HATPase_EvgS-ArcB-TorS-like"/>
    <property type="match status" value="1"/>
</dbReference>
<keyword evidence="13 14" id="KW-0472">Membrane</keyword>
<keyword evidence="11 14" id="KW-1133">Transmembrane helix</keyword>
<dbReference type="PROSITE" id="PS50109">
    <property type="entry name" value="HIS_KIN"/>
    <property type="match status" value="1"/>
</dbReference>
<keyword evidence="10" id="KW-0067">ATP-binding</keyword>
<dbReference type="SUPFAM" id="SSF47384">
    <property type="entry name" value="Homodimeric domain of signal transducing histidine kinase"/>
    <property type="match status" value="1"/>
</dbReference>
<feature type="transmembrane region" description="Helical" evidence="14">
    <location>
        <begin position="162"/>
        <end position="182"/>
    </location>
</feature>
<feature type="domain" description="Histidine kinase" evidence="15">
    <location>
        <begin position="243"/>
        <end position="457"/>
    </location>
</feature>
<evidence type="ECO:0000256" key="5">
    <source>
        <dbReference type="ARBA" id="ARBA00022553"/>
    </source>
</evidence>
<comment type="catalytic activity">
    <reaction evidence="1">
        <text>ATP + protein L-histidine = ADP + protein N-phospho-L-histidine.</text>
        <dbReference type="EC" id="2.7.13.3"/>
    </reaction>
</comment>
<dbReference type="PANTHER" id="PTHR45528">
    <property type="entry name" value="SENSOR HISTIDINE KINASE CPXA"/>
    <property type="match status" value="1"/>
</dbReference>
<feature type="domain" description="HAMP" evidence="16">
    <location>
        <begin position="184"/>
        <end position="235"/>
    </location>
</feature>
<gene>
    <name evidence="17" type="ORF">Q4T40_02645</name>
</gene>
<comment type="caution">
    <text evidence="17">The sequence shown here is derived from an EMBL/GenBank/DDBJ whole genome shotgun (WGS) entry which is preliminary data.</text>
</comment>
<dbReference type="Pfam" id="PF02518">
    <property type="entry name" value="HATPase_c"/>
    <property type="match status" value="1"/>
</dbReference>
<evidence type="ECO:0000259" key="16">
    <source>
        <dbReference type="PROSITE" id="PS50885"/>
    </source>
</evidence>
<dbReference type="RefSeq" id="WP_413778692.1">
    <property type="nucleotide sequence ID" value="NZ_JAUOZS010000001.1"/>
</dbReference>
<evidence type="ECO:0000256" key="3">
    <source>
        <dbReference type="ARBA" id="ARBA00012438"/>
    </source>
</evidence>
<dbReference type="InterPro" id="IPR003594">
    <property type="entry name" value="HATPase_dom"/>
</dbReference>
<keyword evidence="4" id="KW-1003">Cell membrane</keyword>
<organism evidence="17 18">
    <name type="scientific">Anaeroselena agilis</name>
    <dbReference type="NCBI Taxonomy" id="3063788"/>
    <lineage>
        <taxon>Bacteria</taxon>
        <taxon>Bacillati</taxon>
        <taxon>Bacillota</taxon>
        <taxon>Negativicutes</taxon>
        <taxon>Acetonemataceae</taxon>
        <taxon>Anaeroselena</taxon>
    </lineage>
</organism>
<keyword evidence="7 14" id="KW-0812">Transmembrane</keyword>
<name>A0ABU3NTI3_9FIRM</name>
<keyword evidence="18" id="KW-1185">Reference proteome</keyword>
<evidence type="ECO:0000256" key="2">
    <source>
        <dbReference type="ARBA" id="ARBA00004651"/>
    </source>
</evidence>
<dbReference type="Proteomes" id="UP001254848">
    <property type="component" value="Unassembled WGS sequence"/>
</dbReference>
<evidence type="ECO:0000256" key="6">
    <source>
        <dbReference type="ARBA" id="ARBA00022679"/>
    </source>
</evidence>
<dbReference type="PANTHER" id="PTHR45528:SF1">
    <property type="entry name" value="SENSOR HISTIDINE KINASE CPXA"/>
    <property type="match status" value="1"/>
</dbReference>
<proteinExistence type="predicted"/>
<dbReference type="EC" id="2.7.13.3" evidence="3"/>
<dbReference type="InterPro" id="IPR036890">
    <property type="entry name" value="HATPase_C_sf"/>
</dbReference>
<evidence type="ECO:0000256" key="14">
    <source>
        <dbReference type="SAM" id="Phobius"/>
    </source>
</evidence>
<dbReference type="SMART" id="SM00387">
    <property type="entry name" value="HATPase_c"/>
    <property type="match status" value="1"/>
</dbReference>
<evidence type="ECO:0000313" key="18">
    <source>
        <dbReference type="Proteomes" id="UP001254848"/>
    </source>
</evidence>
<evidence type="ECO:0000256" key="13">
    <source>
        <dbReference type="ARBA" id="ARBA00023136"/>
    </source>
</evidence>
<dbReference type="Gene3D" id="3.30.565.10">
    <property type="entry name" value="Histidine kinase-like ATPase, C-terminal domain"/>
    <property type="match status" value="1"/>
</dbReference>
<dbReference type="InterPro" id="IPR004358">
    <property type="entry name" value="Sig_transdc_His_kin-like_C"/>
</dbReference>
<evidence type="ECO:0000256" key="11">
    <source>
        <dbReference type="ARBA" id="ARBA00022989"/>
    </source>
</evidence>
<dbReference type="InterPro" id="IPR003660">
    <property type="entry name" value="HAMP_dom"/>
</dbReference>
<evidence type="ECO:0000256" key="10">
    <source>
        <dbReference type="ARBA" id="ARBA00022840"/>
    </source>
</evidence>
<dbReference type="SUPFAM" id="SSF158472">
    <property type="entry name" value="HAMP domain-like"/>
    <property type="match status" value="1"/>
</dbReference>
<dbReference type="CDD" id="cd00082">
    <property type="entry name" value="HisKA"/>
    <property type="match status" value="1"/>
</dbReference>
<evidence type="ECO:0000256" key="8">
    <source>
        <dbReference type="ARBA" id="ARBA00022741"/>
    </source>
</evidence>
<evidence type="ECO:0000256" key="1">
    <source>
        <dbReference type="ARBA" id="ARBA00000085"/>
    </source>
</evidence>
<dbReference type="InterPro" id="IPR005467">
    <property type="entry name" value="His_kinase_dom"/>
</dbReference>
<evidence type="ECO:0000256" key="9">
    <source>
        <dbReference type="ARBA" id="ARBA00022777"/>
    </source>
</evidence>
<keyword evidence="6" id="KW-0808">Transferase</keyword>
<dbReference type="InterPro" id="IPR050398">
    <property type="entry name" value="HssS/ArlS-like"/>
</dbReference>
<dbReference type="Gene3D" id="6.10.340.10">
    <property type="match status" value="1"/>
</dbReference>
<dbReference type="CDD" id="cd06225">
    <property type="entry name" value="HAMP"/>
    <property type="match status" value="1"/>
</dbReference>
<evidence type="ECO:0000256" key="4">
    <source>
        <dbReference type="ARBA" id="ARBA00022475"/>
    </source>
</evidence>
<evidence type="ECO:0000256" key="12">
    <source>
        <dbReference type="ARBA" id="ARBA00023012"/>
    </source>
</evidence>
<reference evidence="17 18" key="1">
    <citation type="submission" date="2023-07" db="EMBL/GenBank/DDBJ databases">
        <title>The novel representative of Negativicutes class, Anaeroselena agilis gen. nov. sp. nov.</title>
        <authorList>
            <person name="Prokofeva M.I."/>
            <person name="Elcheninov A.G."/>
            <person name="Klyukina A."/>
            <person name="Kublanov I.V."/>
            <person name="Frolov E.N."/>
            <person name="Podosokorskaya O.A."/>
        </authorList>
    </citation>
    <scope>NUCLEOTIDE SEQUENCE [LARGE SCALE GENOMIC DNA]</scope>
    <source>
        <strain evidence="17 18">4137-cl</strain>
    </source>
</reference>
<keyword evidence="8" id="KW-0547">Nucleotide-binding</keyword>
<dbReference type="SMART" id="SM00304">
    <property type="entry name" value="HAMP"/>
    <property type="match status" value="1"/>
</dbReference>
<dbReference type="InterPro" id="IPR036097">
    <property type="entry name" value="HisK_dim/P_sf"/>
</dbReference>
<dbReference type="GO" id="GO:0016301">
    <property type="term" value="F:kinase activity"/>
    <property type="evidence" value="ECO:0007669"/>
    <property type="project" value="UniProtKB-KW"/>
</dbReference>
<dbReference type="Pfam" id="PF00672">
    <property type="entry name" value="HAMP"/>
    <property type="match status" value="1"/>
</dbReference>
<dbReference type="SUPFAM" id="SSF55874">
    <property type="entry name" value="ATPase domain of HSP90 chaperone/DNA topoisomerase II/histidine kinase"/>
    <property type="match status" value="1"/>
</dbReference>
<dbReference type="InterPro" id="IPR003661">
    <property type="entry name" value="HisK_dim/P_dom"/>
</dbReference>
<keyword evidence="9 17" id="KW-0418">Kinase</keyword>
<dbReference type="PRINTS" id="PR00344">
    <property type="entry name" value="BCTRLSENSOR"/>
</dbReference>
<evidence type="ECO:0000256" key="7">
    <source>
        <dbReference type="ARBA" id="ARBA00022692"/>
    </source>
</evidence>
<dbReference type="SMART" id="SM00388">
    <property type="entry name" value="HisKA"/>
    <property type="match status" value="1"/>
</dbReference>
<comment type="subcellular location">
    <subcellularLocation>
        <location evidence="2">Cell membrane</location>
        <topology evidence="2">Multi-pass membrane protein</topology>
    </subcellularLocation>
</comment>
<accession>A0ABU3NTI3</accession>
<keyword evidence="12" id="KW-0902">Two-component regulatory system</keyword>
<keyword evidence="5" id="KW-0597">Phosphoprotein</keyword>